<evidence type="ECO:0000313" key="1">
    <source>
        <dbReference type="EMBL" id="OEH73601.1"/>
    </source>
</evidence>
<evidence type="ECO:0000313" key="2">
    <source>
        <dbReference type="Proteomes" id="UP000095192"/>
    </source>
</evidence>
<sequence>MKEDEERGELSLADRHFLNQGVLAKETGGKPSPSVGLCLPLSLSFTLFQPVQPFSFAWSEGGGVVSPPTVSPG</sequence>
<dbReference type="EMBL" id="JROU02002274">
    <property type="protein sequence ID" value="OEH73601.1"/>
    <property type="molecule type" value="Genomic_DNA"/>
</dbReference>
<reference evidence="1 2" key="1">
    <citation type="journal article" date="2016" name="BMC Genomics">
        <title>Comparative genomics reveals Cyclospora cayetanensis possesses coccidia-like metabolism and invasion components but unique surface antigens.</title>
        <authorList>
            <person name="Liu S."/>
            <person name="Wang L."/>
            <person name="Zheng H."/>
            <person name="Xu Z."/>
            <person name="Roellig D.M."/>
            <person name="Li N."/>
            <person name="Frace M.A."/>
            <person name="Tang K."/>
            <person name="Arrowood M.J."/>
            <person name="Moss D.M."/>
            <person name="Zhang L."/>
            <person name="Feng Y."/>
            <person name="Xiao L."/>
        </authorList>
    </citation>
    <scope>NUCLEOTIDE SEQUENCE [LARGE SCALE GENOMIC DNA]</scope>
    <source>
        <strain evidence="1 2">CHN_HEN01</strain>
    </source>
</reference>
<protein>
    <submittedName>
        <fullName evidence="1">Uncharacterized protein</fullName>
    </submittedName>
</protein>
<proteinExistence type="predicted"/>
<dbReference type="InParanoid" id="A0A1D3CQX1"/>
<comment type="caution">
    <text evidence="1">The sequence shown here is derived from an EMBL/GenBank/DDBJ whole genome shotgun (WGS) entry which is preliminary data.</text>
</comment>
<gene>
    <name evidence="1" type="ORF">cyc_03274</name>
</gene>
<dbReference type="AlphaFoldDB" id="A0A1D3CQX1"/>
<dbReference type="Proteomes" id="UP000095192">
    <property type="component" value="Unassembled WGS sequence"/>
</dbReference>
<keyword evidence="2" id="KW-1185">Reference proteome</keyword>
<accession>A0A1D3CQX1</accession>
<organism evidence="1 2">
    <name type="scientific">Cyclospora cayetanensis</name>
    <dbReference type="NCBI Taxonomy" id="88456"/>
    <lineage>
        <taxon>Eukaryota</taxon>
        <taxon>Sar</taxon>
        <taxon>Alveolata</taxon>
        <taxon>Apicomplexa</taxon>
        <taxon>Conoidasida</taxon>
        <taxon>Coccidia</taxon>
        <taxon>Eucoccidiorida</taxon>
        <taxon>Eimeriorina</taxon>
        <taxon>Eimeriidae</taxon>
        <taxon>Cyclospora</taxon>
    </lineage>
</organism>
<dbReference type="VEuPathDB" id="ToxoDB:cyc_03274"/>
<name>A0A1D3CQX1_9EIME</name>